<protein>
    <submittedName>
        <fullName evidence="2">Acetyltransferase (GNAT) family protein</fullName>
    </submittedName>
</protein>
<dbReference type="CDD" id="cd04301">
    <property type="entry name" value="NAT_SF"/>
    <property type="match status" value="1"/>
</dbReference>
<dbReference type="PANTHER" id="PTHR43305">
    <property type="entry name" value="FAMILY N-ACETYLTRANSFERASE, PUTATIVE (AFU_ORTHOLOGUE AFUA_2G01380)-RELATED"/>
    <property type="match status" value="1"/>
</dbReference>
<dbReference type="InterPro" id="IPR052777">
    <property type="entry name" value="Acetyltransferase_Enz"/>
</dbReference>
<organism evidence="2 3">
    <name type="scientific">Heliophilum fasciatum</name>
    <dbReference type="NCBI Taxonomy" id="35700"/>
    <lineage>
        <taxon>Bacteria</taxon>
        <taxon>Bacillati</taxon>
        <taxon>Bacillota</taxon>
        <taxon>Clostridia</taxon>
        <taxon>Eubacteriales</taxon>
        <taxon>Heliobacteriaceae</taxon>
        <taxon>Heliophilum</taxon>
    </lineage>
</organism>
<feature type="domain" description="N-acetyltransferase" evidence="1">
    <location>
        <begin position="2"/>
        <end position="155"/>
    </location>
</feature>
<keyword evidence="2" id="KW-0808">Transferase</keyword>
<accession>A0A4R2S170</accession>
<dbReference type="EMBL" id="SLXT01000001">
    <property type="protein sequence ID" value="TCP68947.1"/>
    <property type="molecule type" value="Genomic_DNA"/>
</dbReference>
<evidence type="ECO:0000313" key="3">
    <source>
        <dbReference type="Proteomes" id="UP000294813"/>
    </source>
</evidence>
<dbReference type="SUPFAM" id="SSF55729">
    <property type="entry name" value="Acyl-CoA N-acyltransferases (Nat)"/>
    <property type="match status" value="1"/>
</dbReference>
<dbReference type="InterPro" id="IPR000182">
    <property type="entry name" value="GNAT_dom"/>
</dbReference>
<dbReference type="RefSeq" id="WP_243116735.1">
    <property type="nucleotide sequence ID" value="NZ_JAOQNU010000001.1"/>
</dbReference>
<keyword evidence="3" id="KW-1185">Reference proteome</keyword>
<evidence type="ECO:0000313" key="2">
    <source>
        <dbReference type="EMBL" id="TCP68947.1"/>
    </source>
</evidence>
<dbReference type="Proteomes" id="UP000294813">
    <property type="component" value="Unassembled WGS sequence"/>
</dbReference>
<dbReference type="Gene3D" id="3.40.630.30">
    <property type="match status" value="1"/>
</dbReference>
<reference evidence="2 3" key="1">
    <citation type="submission" date="2019-03" db="EMBL/GenBank/DDBJ databases">
        <title>Genomic Encyclopedia of Type Strains, Phase IV (KMG-IV): sequencing the most valuable type-strain genomes for metagenomic binning, comparative biology and taxonomic classification.</title>
        <authorList>
            <person name="Goeker M."/>
        </authorList>
    </citation>
    <scope>NUCLEOTIDE SEQUENCE [LARGE SCALE GENOMIC DNA]</scope>
    <source>
        <strain evidence="2 3">DSM 11170</strain>
    </source>
</reference>
<gene>
    <name evidence="2" type="ORF">EDD73_101113</name>
</gene>
<comment type="caution">
    <text evidence="2">The sequence shown here is derived from an EMBL/GenBank/DDBJ whole genome shotgun (WGS) entry which is preliminary data.</text>
</comment>
<dbReference type="PANTHER" id="PTHR43305:SF1">
    <property type="entry name" value="FAMILY N-ACETYLTRANSFERASE, PUTATIVE (AFU_ORTHOLOGUE AFUA_2G01380)-RELATED"/>
    <property type="match status" value="1"/>
</dbReference>
<evidence type="ECO:0000259" key="1">
    <source>
        <dbReference type="PROSITE" id="PS51186"/>
    </source>
</evidence>
<dbReference type="Pfam" id="PF00583">
    <property type="entry name" value="Acetyltransf_1"/>
    <property type="match status" value="1"/>
</dbReference>
<sequence>MITIEAVTSTSQLEQIGELFREYQISLGIDLCFQDFERELANLPGKYAPPQGRLYLALCDGMPAGSIALRPHQDDQCEMKRLYVRPAFRGRQIARLLTRQIIADAQAIGYRQMVLDTLSTMTAACALYQSLGFQPIPPYCFNPLAHVCYLGLDLTLQDKESRQ</sequence>
<dbReference type="GO" id="GO:0016747">
    <property type="term" value="F:acyltransferase activity, transferring groups other than amino-acyl groups"/>
    <property type="evidence" value="ECO:0007669"/>
    <property type="project" value="InterPro"/>
</dbReference>
<name>A0A4R2S170_9FIRM</name>
<proteinExistence type="predicted"/>
<dbReference type="AlphaFoldDB" id="A0A4R2S170"/>
<dbReference type="InterPro" id="IPR016181">
    <property type="entry name" value="Acyl_CoA_acyltransferase"/>
</dbReference>
<dbReference type="PROSITE" id="PS51186">
    <property type="entry name" value="GNAT"/>
    <property type="match status" value="1"/>
</dbReference>